<dbReference type="OrthoDB" id="2480920at2759"/>
<feature type="domain" description="Protein kinase" evidence="2">
    <location>
        <begin position="10"/>
        <end position="204"/>
    </location>
</feature>
<dbReference type="PROSITE" id="PS50011">
    <property type="entry name" value="PROTEIN_KINASE_DOM"/>
    <property type="match status" value="1"/>
</dbReference>
<dbReference type="InterPro" id="IPR011009">
    <property type="entry name" value="Kinase-like_dom_sf"/>
</dbReference>
<name>A0A8H3XL67_GIGMA</name>
<keyword evidence="3" id="KW-0418">Kinase</keyword>
<sequence>MPRRDPDEEYIILEKLGTGSFGTVYKTINNDTKKIVVVKQIDLEDSDDDISEIQQKNRAIITMTVMVSISKESNEINNCKGAYSKDSNERNNDQKDYSEETKEISFDYHQPEFVEYDIFDLNSSSQIPLEGYFNGWQSTESMENPSALIYGEQLTDKSQNGKSTENLIDNSVLNRLQTTKNIENLESSKKVSDLDLVALMRLIT</sequence>
<evidence type="ECO:0000313" key="3">
    <source>
        <dbReference type="EMBL" id="KAF0476372.1"/>
    </source>
</evidence>
<keyword evidence="1" id="KW-0547">Nucleotide-binding</keyword>
<organism evidence="3 4">
    <name type="scientific">Gigaspora margarita</name>
    <dbReference type="NCBI Taxonomy" id="4874"/>
    <lineage>
        <taxon>Eukaryota</taxon>
        <taxon>Fungi</taxon>
        <taxon>Fungi incertae sedis</taxon>
        <taxon>Mucoromycota</taxon>
        <taxon>Glomeromycotina</taxon>
        <taxon>Glomeromycetes</taxon>
        <taxon>Diversisporales</taxon>
        <taxon>Gigasporaceae</taxon>
        <taxon>Gigaspora</taxon>
    </lineage>
</organism>
<dbReference type="GO" id="GO:0005524">
    <property type="term" value="F:ATP binding"/>
    <property type="evidence" value="ECO:0007669"/>
    <property type="project" value="UniProtKB-UniRule"/>
</dbReference>
<evidence type="ECO:0000256" key="1">
    <source>
        <dbReference type="PROSITE-ProRule" id="PRU10141"/>
    </source>
</evidence>
<dbReference type="GO" id="GO:0004672">
    <property type="term" value="F:protein kinase activity"/>
    <property type="evidence" value="ECO:0007669"/>
    <property type="project" value="InterPro"/>
</dbReference>
<dbReference type="AlphaFoldDB" id="A0A8H3XL67"/>
<dbReference type="EMBL" id="WTPW01000830">
    <property type="protein sequence ID" value="KAF0476372.1"/>
    <property type="molecule type" value="Genomic_DNA"/>
</dbReference>
<dbReference type="Gene3D" id="3.30.200.20">
    <property type="entry name" value="Phosphorylase Kinase, domain 1"/>
    <property type="match status" value="1"/>
</dbReference>
<keyword evidence="4" id="KW-1185">Reference proteome</keyword>
<accession>A0A8H3XL67</accession>
<dbReference type="SUPFAM" id="SSF56112">
    <property type="entry name" value="Protein kinase-like (PK-like)"/>
    <property type="match status" value="1"/>
</dbReference>
<keyword evidence="3" id="KW-0808">Transferase</keyword>
<dbReference type="InterPro" id="IPR017441">
    <property type="entry name" value="Protein_kinase_ATP_BS"/>
</dbReference>
<protein>
    <submittedName>
        <fullName evidence="3">Pkinase-domain-containing protein</fullName>
    </submittedName>
</protein>
<proteinExistence type="predicted"/>
<reference evidence="3 4" key="1">
    <citation type="journal article" date="2019" name="Environ. Microbiol.">
        <title>At the nexus of three kingdoms: the genome of the mycorrhizal fungus Gigaspora margarita provides insights into plant, endobacterial and fungal interactions.</title>
        <authorList>
            <person name="Venice F."/>
            <person name="Ghignone S."/>
            <person name="Salvioli di Fossalunga A."/>
            <person name="Amselem J."/>
            <person name="Novero M."/>
            <person name="Xianan X."/>
            <person name="Sedzielewska Toro K."/>
            <person name="Morin E."/>
            <person name="Lipzen A."/>
            <person name="Grigoriev I.V."/>
            <person name="Henrissat B."/>
            <person name="Martin F.M."/>
            <person name="Bonfante P."/>
        </authorList>
    </citation>
    <scope>NUCLEOTIDE SEQUENCE [LARGE SCALE GENOMIC DNA]</scope>
    <source>
        <strain evidence="3 4">BEG34</strain>
    </source>
</reference>
<evidence type="ECO:0000313" key="4">
    <source>
        <dbReference type="Proteomes" id="UP000439903"/>
    </source>
</evidence>
<evidence type="ECO:0000259" key="2">
    <source>
        <dbReference type="PROSITE" id="PS50011"/>
    </source>
</evidence>
<feature type="binding site" evidence="1">
    <location>
        <position position="39"/>
    </location>
    <ligand>
        <name>ATP</name>
        <dbReference type="ChEBI" id="CHEBI:30616"/>
    </ligand>
</feature>
<gene>
    <name evidence="3" type="ORF">F8M41_024420</name>
</gene>
<dbReference type="InterPro" id="IPR000719">
    <property type="entry name" value="Prot_kinase_dom"/>
</dbReference>
<keyword evidence="1" id="KW-0067">ATP-binding</keyword>
<dbReference type="PROSITE" id="PS00107">
    <property type="entry name" value="PROTEIN_KINASE_ATP"/>
    <property type="match status" value="1"/>
</dbReference>
<dbReference type="Proteomes" id="UP000439903">
    <property type="component" value="Unassembled WGS sequence"/>
</dbReference>
<comment type="caution">
    <text evidence="3">The sequence shown here is derived from an EMBL/GenBank/DDBJ whole genome shotgun (WGS) entry which is preliminary data.</text>
</comment>